<keyword evidence="1" id="KW-1133">Transmembrane helix</keyword>
<name>A0A916YZB8_9SPHN</name>
<dbReference type="Proteomes" id="UP000612349">
    <property type="component" value="Unassembled WGS sequence"/>
</dbReference>
<keyword evidence="1" id="KW-0472">Membrane</keyword>
<reference evidence="2" key="2">
    <citation type="submission" date="2020-09" db="EMBL/GenBank/DDBJ databases">
        <authorList>
            <person name="Sun Q."/>
            <person name="Zhou Y."/>
        </authorList>
    </citation>
    <scope>NUCLEOTIDE SEQUENCE</scope>
    <source>
        <strain evidence="2">CGMCC 1.15360</strain>
    </source>
</reference>
<evidence type="ECO:0000313" key="2">
    <source>
        <dbReference type="EMBL" id="GGD68212.1"/>
    </source>
</evidence>
<keyword evidence="1" id="KW-0812">Transmembrane</keyword>
<dbReference type="EMBL" id="BMIP01000003">
    <property type="protein sequence ID" value="GGD68212.1"/>
    <property type="molecule type" value="Genomic_DNA"/>
</dbReference>
<sequence length="86" mass="9474">MIEVLLFTALAAVFGSLLLSDLRRQHVALAHVSLGRMETPLRYWSLLAFEGAAMLALAMFAVALTAHAPAQTREREFQIIIEAPQP</sequence>
<accession>A0A916YZB8</accession>
<organism evidence="2 3">
    <name type="scientific">Croceicoccus mobilis</name>
    <dbReference type="NCBI Taxonomy" id="1703339"/>
    <lineage>
        <taxon>Bacteria</taxon>
        <taxon>Pseudomonadati</taxon>
        <taxon>Pseudomonadota</taxon>
        <taxon>Alphaproteobacteria</taxon>
        <taxon>Sphingomonadales</taxon>
        <taxon>Erythrobacteraceae</taxon>
        <taxon>Croceicoccus</taxon>
    </lineage>
</organism>
<proteinExistence type="predicted"/>
<dbReference type="RefSeq" id="WP_066771339.1">
    <property type="nucleotide sequence ID" value="NZ_BMIP01000003.1"/>
</dbReference>
<evidence type="ECO:0000313" key="3">
    <source>
        <dbReference type="Proteomes" id="UP000612349"/>
    </source>
</evidence>
<reference evidence="2" key="1">
    <citation type="journal article" date="2014" name="Int. J. Syst. Evol. Microbiol.">
        <title>Complete genome sequence of Corynebacterium casei LMG S-19264T (=DSM 44701T), isolated from a smear-ripened cheese.</title>
        <authorList>
            <consortium name="US DOE Joint Genome Institute (JGI-PGF)"/>
            <person name="Walter F."/>
            <person name="Albersmeier A."/>
            <person name="Kalinowski J."/>
            <person name="Ruckert C."/>
        </authorList>
    </citation>
    <scope>NUCLEOTIDE SEQUENCE</scope>
    <source>
        <strain evidence="2">CGMCC 1.15360</strain>
    </source>
</reference>
<dbReference type="AlphaFoldDB" id="A0A916YZB8"/>
<comment type="caution">
    <text evidence="2">The sequence shown here is derived from an EMBL/GenBank/DDBJ whole genome shotgun (WGS) entry which is preliminary data.</text>
</comment>
<protein>
    <submittedName>
        <fullName evidence="2">Uncharacterized protein</fullName>
    </submittedName>
</protein>
<feature type="transmembrane region" description="Helical" evidence="1">
    <location>
        <begin position="43"/>
        <end position="66"/>
    </location>
</feature>
<evidence type="ECO:0000256" key="1">
    <source>
        <dbReference type="SAM" id="Phobius"/>
    </source>
</evidence>
<keyword evidence="3" id="KW-1185">Reference proteome</keyword>
<gene>
    <name evidence="2" type="ORF">GCM10010990_17190</name>
</gene>